<accession>A0A4E0RLL8</accession>
<dbReference type="GO" id="GO:0005615">
    <property type="term" value="C:extracellular space"/>
    <property type="evidence" value="ECO:0007669"/>
    <property type="project" value="TreeGrafter"/>
</dbReference>
<dbReference type="Pfam" id="PF01392">
    <property type="entry name" value="Fz"/>
    <property type="match status" value="1"/>
</dbReference>
<feature type="compositionally biased region" description="Low complexity" evidence="10">
    <location>
        <begin position="340"/>
        <end position="364"/>
    </location>
</feature>
<protein>
    <submittedName>
        <fullName evidence="13">Secreted frizzled protein 1</fullName>
    </submittedName>
</protein>
<sequence>MLPFVCAIFLASLPIYQSIGPGLSHFKSRMHSENVASPASWDSSVLPYTDEANSYAYWNCHTIPPNMTLCKTVGYSRMVLPNFLQHESLREVIQQANVWVALVNTDCHPDIQRFLCSLYAPVCLKSHQEAKIPPCWELCDQVRNACLPRMRLFGFDWPEIVQCKQFPRLAESMCIPPQDNTAVKCAPCEQAVTLENIASSYCMADVVLRASIEDVSPVNNRAALHLKLSPRTRALKIILKGGTITTSRDFRQMHRRNRQRNLRHRVLKSRIYRHLEDPRQQANKNFDYGSNDKGANQREDGRQFARFGRSASPWPYNDYNENDARNSKNQTSYWDTRRSQQQQQQHQQQQTQQQQHQQQQQQLQRGRSNRRRKPRDSDLQDLDGITDLQLDCSACSSLIGRNSALDAAELSRKRWLVMGRRVVDERTKQFNNQVQVTFITEWDRSSVEFRRSMQAIRNQPVSHLCPKQQSAIPSTVQKRHGSPFGPPRNLKILRSAPHELFDAPSTETSIAKSNRNLRRKSPASGLRENSLSSHMNGQVTENRWSSSQKTDKSLPTEIGRKNNNGSHNQAGYSVKSVEQTSSANMTSDNATVHQNQPSTASGTPSRLLETRKFYSRWMNRDLPTDEISRIERRRRRRLERQRWRQIAQDRETDTTLGTSRNNNINNNIAVPVKPINPYGNEPSGNYAKTIWLH</sequence>
<dbReference type="GO" id="GO:0060070">
    <property type="term" value="P:canonical Wnt signaling pathway"/>
    <property type="evidence" value="ECO:0007669"/>
    <property type="project" value="TreeGrafter"/>
</dbReference>
<dbReference type="Proteomes" id="UP000230066">
    <property type="component" value="Unassembled WGS sequence"/>
</dbReference>
<comment type="caution">
    <text evidence="13">The sequence shown here is derived from an EMBL/GenBank/DDBJ whole genome shotgun (WGS) entry which is preliminary data.</text>
</comment>
<feature type="compositionally biased region" description="Basic and acidic residues" evidence="10">
    <location>
        <begin position="549"/>
        <end position="560"/>
    </location>
</feature>
<feature type="disulfide bond" evidence="9">
    <location>
        <begin position="139"/>
        <end position="163"/>
    </location>
</feature>
<dbReference type="GO" id="GO:0017147">
    <property type="term" value="F:Wnt-protein binding"/>
    <property type="evidence" value="ECO:0007669"/>
    <property type="project" value="TreeGrafter"/>
</dbReference>
<keyword evidence="3" id="KW-0217">Developmental protein</keyword>
<evidence type="ECO:0000313" key="14">
    <source>
        <dbReference type="Proteomes" id="UP000230066"/>
    </source>
</evidence>
<evidence type="ECO:0000256" key="3">
    <source>
        <dbReference type="ARBA" id="ARBA00022473"/>
    </source>
</evidence>
<dbReference type="PROSITE" id="PS50038">
    <property type="entry name" value="FZ"/>
    <property type="match status" value="1"/>
</dbReference>
<feature type="compositionally biased region" description="Polar residues" evidence="10">
    <location>
        <begin position="505"/>
        <end position="514"/>
    </location>
</feature>
<feature type="domain" description="FZ" evidence="12">
    <location>
        <begin position="55"/>
        <end position="177"/>
    </location>
</feature>
<organism evidence="13 14">
    <name type="scientific">Fasciola hepatica</name>
    <name type="common">Liver fluke</name>
    <dbReference type="NCBI Taxonomy" id="6192"/>
    <lineage>
        <taxon>Eukaryota</taxon>
        <taxon>Metazoa</taxon>
        <taxon>Spiralia</taxon>
        <taxon>Lophotrochozoa</taxon>
        <taxon>Platyhelminthes</taxon>
        <taxon>Trematoda</taxon>
        <taxon>Digenea</taxon>
        <taxon>Plagiorchiida</taxon>
        <taxon>Echinostomata</taxon>
        <taxon>Echinostomatoidea</taxon>
        <taxon>Fasciolidae</taxon>
        <taxon>Fasciola</taxon>
    </lineage>
</organism>
<comment type="similarity">
    <text evidence="2">Belongs to the secreted frizzled-related protein (sFRP) family.</text>
</comment>
<feature type="compositionally biased region" description="Polar residues" evidence="10">
    <location>
        <begin position="561"/>
        <end position="604"/>
    </location>
</feature>
<comment type="caution">
    <text evidence="9">Lacks conserved residue(s) required for the propagation of feature annotation.</text>
</comment>
<feature type="region of interest" description="Disordered" evidence="10">
    <location>
        <begin position="271"/>
        <end position="382"/>
    </location>
</feature>
<dbReference type="EMBL" id="JXXN02000176">
    <property type="protein sequence ID" value="THD28343.1"/>
    <property type="molecule type" value="Genomic_DNA"/>
</dbReference>
<keyword evidence="8 9" id="KW-1015">Disulfide bond</keyword>
<dbReference type="FunFam" id="1.10.2000.10:FF:000001">
    <property type="entry name" value="secreted frizzled-related protein 2"/>
    <property type="match status" value="1"/>
</dbReference>
<evidence type="ECO:0000256" key="8">
    <source>
        <dbReference type="ARBA" id="ARBA00023157"/>
    </source>
</evidence>
<feature type="signal peptide" evidence="11">
    <location>
        <begin position="1"/>
        <end position="18"/>
    </location>
</feature>
<dbReference type="AlphaFoldDB" id="A0A4E0RLL8"/>
<dbReference type="SMART" id="SM00063">
    <property type="entry name" value="FRI"/>
    <property type="match status" value="1"/>
</dbReference>
<name>A0A4E0RLL8_FASHE</name>
<evidence type="ECO:0000256" key="2">
    <source>
        <dbReference type="ARBA" id="ARBA00010054"/>
    </source>
</evidence>
<dbReference type="PANTHER" id="PTHR11309">
    <property type="entry name" value="FRIZZLED"/>
    <property type="match status" value="1"/>
</dbReference>
<keyword evidence="5" id="KW-0879">Wnt signaling pathway</keyword>
<dbReference type="GO" id="GO:0035567">
    <property type="term" value="P:non-canonical Wnt signaling pathway"/>
    <property type="evidence" value="ECO:0007669"/>
    <property type="project" value="TreeGrafter"/>
</dbReference>
<dbReference type="GO" id="GO:0030154">
    <property type="term" value="P:cell differentiation"/>
    <property type="evidence" value="ECO:0007669"/>
    <property type="project" value="UniProtKB-KW"/>
</dbReference>
<evidence type="ECO:0000259" key="12">
    <source>
        <dbReference type="PROSITE" id="PS50038"/>
    </source>
</evidence>
<evidence type="ECO:0000313" key="13">
    <source>
        <dbReference type="EMBL" id="THD28343.1"/>
    </source>
</evidence>
<evidence type="ECO:0000256" key="11">
    <source>
        <dbReference type="SAM" id="SignalP"/>
    </source>
</evidence>
<evidence type="ECO:0000256" key="1">
    <source>
        <dbReference type="ARBA" id="ARBA00004613"/>
    </source>
</evidence>
<feature type="region of interest" description="Disordered" evidence="10">
    <location>
        <begin position="499"/>
        <end position="606"/>
    </location>
</feature>
<feature type="disulfide bond" evidence="9">
    <location>
        <begin position="70"/>
        <end position="116"/>
    </location>
</feature>
<feature type="compositionally biased region" description="Polar residues" evidence="10">
    <location>
        <begin position="527"/>
        <end position="548"/>
    </location>
</feature>
<keyword evidence="14" id="KW-1185">Reference proteome</keyword>
<evidence type="ECO:0000256" key="6">
    <source>
        <dbReference type="ARBA" id="ARBA00022729"/>
    </source>
</evidence>
<feature type="chain" id="PRO_5020033396" evidence="11">
    <location>
        <begin position="19"/>
        <end position="693"/>
    </location>
</feature>
<evidence type="ECO:0000256" key="9">
    <source>
        <dbReference type="PROSITE-ProRule" id="PRU00090"/>
    </source>
</evidence>
<dbReference type="Gene3D" id="1.10.2000.10">
    <property type="entry name" value="Frizzled cysteine-rich domain"/>
    <property type="match status" value="1"/>
</dbReference>
<dbReference type="InterPro" id="IPR015526">
    <property type="entry name" value="Frizzled/SFRP"/>
</dbReference>
<dbReference type="InterPro" id="IPR020067">
    <property type="entry name" value="Frizzled_dom"/>
</dbReference>
<dbReference type="PANTHER" id="PTHR11309:SF148">
    <property type="entry name" value="SECRETED FRIZZLED-RELATED PROTEIN 1"/>
    <property type="match status" value="1"/>
</dbReference>
<keyword evidence="7" id="KW-0221">Differentiation</keyword>
<keyword evidence="4" id="KW-0964">Secreted</keyword>
<gene>
    <name evidence="13" type="ORF">D915_000921</name>
</gene>
<proteinExistence type="inferred from homology"/>
<reference evidence="13" key="1">
    <citation type="submission" date="2019-03" db="EMBL/GenBank/DDBJ databases">
        <title>Improved annotation for the trematode Fasciola hepatica.</title>
        <authorList>
            <person name="Choi Y.-J."/>
            <person name="Martin J."/>
            <person name="Mitreva M."/>
        </authorList>
    </citation>
    <scope>NUCLEOTIDE SEQUENCE [LARGE SCALE GENOMIC DNA]</scope>
</reference>
<keyword evidence="6 11" id="KW-0732">Signal</keyword>
<evidence type="ECO:0000256" key="7">
    <source>
        <dbReference type="ARBA" id="ARBA00022782"/>
    </source>
</evidence>
<comment type="subcellular location">
    <subcellularLocation>
        <location evidence="1">Secreted</location>
    </subcellularLocation>
</comment>
<evidence type="ECO:0000256" key="10">
    <source>
        <dbReference type="SAM" id="MobiDB-lite"/>
    </source>
</evidence>
<evidence type="ECO:0000256" key="4">
    <source>
        <dbReference type="ARBA" id="ARBA00022525"/>
    </source>
</evidence>
<evidence type="ECO:0000256" key="5">
    <source>
        <dbReference type="ARBA" id="ARBA00022687"/>
    </source>
</evidence>
<dbReference type="SUPFAM" id="SSF63501">
    <property type="entry name" value="Frizzled cysteine-rich domain"/>
    <property type="match status" value="1"/>
</dbReference>
<dbReference type="InterPro" id="IPR036790">
    <property type="entry name" value="Frizzled_dom_sf"/>
</dbReference>